<dbReference type="InterPro" id="IPR001279">
    <property type="entry name" value="Metallo-B-lactamas"/>
</dbReference>
<evidence type="ECO:0000256" key="5">
    <source>
        <dbReference type="ARBA" id="ARBA00022833"/>
    </source>
</evidence>
<evidence type="ECO:0000256" key="4">
    <source>
        <dbReference type="ARBA" id="ARBA00022801"/>
    </source>
</evidence>
<evidence type="ECO:0000256" key="8">
    <source>
        <dbReference type="ARBA" id="ARBA00048505"/>
    </source>
</evidence>
<evidence type="ECO:0000259" key="9">
    <source>
        <dbReference type="SMART" id="SM00849"/>
    </source>
</evidence>
<evidence type="ECO:0000313" key="11">
    <source>
        <dbReference type="Proteomes" id="UP001310386"/>
    </source>
</evidence>
<evidence type="ECO:0000256" key="2">
    <source>
        <dbReference type="ARBA" id="ARBA00007749"/>
    </source>
</evidence>
<evidence type="ECO:0000256" key="3">
    <source>
        <dbReference type="ARBA" id="ARBA00022723"/>
    </source>
</evidence>
<feature type="domain" description="Metallo-beta-lactamase" evidence="9">
    <location>
        <begin position="39"/>
        <end position="239"/>
    </location>
</feature>
<comment type="catalytic activity">
    <reaction evidence="6">
        <text>3',5'-cyclic CMP + H2O = CMP + H(+)</text>
        <dbReference type="Rhea" id="RHEA:72675"/>
        <dbReference type="ChEBI" id="CHEBI:15377"/>
        <dbReference type="ChEBI" id="CHEBI:15378"/>
        <dbReference type="ChEBI" id="CHEBI:58003"/>
        <dbReference type="ChEBI" id="CHEBI:60377"/>
    </reaction>
    <physiologicalReaction direction="left-to-right" evidence="6">
        <dbReference type="Rhea" id="RHEA:72676"/>
    </physiologicalReaction>
</comment>
<dbReference type="InterPro" id="IPR051013">
    <property type="entry name" value="MBL_superfamily_lactonases"/>
</dbReference>
<comment type="similarity">
    <text evidence="2">Belongs to the metallo-beta-lactamase superfamily.</text>
</comment>
<keyword evidence="5" id="KW-0862">Zinc</keyword>
<evidence type="ECO:0000256" key="6">
    <source>
        <dbReference type="ARBA" id="ARBA00034221"/>
    </source>
</evidence>
<proteinExistence type="inferred from homology"/>
<comment type="cofactor">
    <cofactor evidence="1">
        <name>Zn(2+)</name>
        <dbReference type="ChEBI" id="CHEBI:29105"/>
    </cofactor>
</comment>
<reference evidence="10" key="1">
    <citation type="submission" date="2023-12" db="EMBL/GenBank/DDBJ databases">
        <title>Fervidustalea candida gen. nov., sp. nov., a novel member of the family Paenibacillaceae isolated from a geothermal area.</title>
        <authorList>
            <person name="Li W.-J."/>
            <person name="Jiao J.-Y."/>
            <person name="Chen Y."/>
        </authorList>
    </citation>
    <scope>NUCLEOTIDE SEQUENCE</scope>
    <source>
        <strain evidence="10">SYSU GA230002</strain>
    </source>
</reference>
<gene>
    <name evidence="10" type="ORF">VF724_00410</name>
</gene>
<dbReference type="Gene3D" id="3.60.15.10">
    <property type="entry name" value="Ribonuclease Z/Hydroxyacylglutathione hydrolase-like"/>
    <property type="match status" value="1"/>
</dbReference>
<comment type="catalytic activity">
    <reaction evidence="8">
        <text>3',5'-cyclic UMP + H2O = UMP + H(+)</text>
        <dbReference type="Rhea" id="RHEA:70575"/>
        <dbReference type="ChEBI" id="CHEBI:15377"/>
        <dbReference type="ChEBI" id="CHEBI:15378"/>
        <dbReference type="ChEBI" id="CHEBI:57865"/>
        <dbReference type="ChEBI" id="CHEBI:184387"/>
    </reaction>
    <physiologicalReaction direction="left-to-right" evidence="8">
        <dbReference type="Rhea" id="RHEA:70576"/>
    </physiologicalReaction>
</comment>
<dbReference type="EMBL" id="JAYJLD010000001">
    <property type="protein sequence ID" value="MEB3100124.1"/>
    <property type="molecule type" value="Genomic_DNA"/>
</dbReference>
<dbReference type="Proteomes" id="UP001310386">
    <property type="component" value="Unassembled WGS sequence"/>
</dbReference>
<comment type="caution">
    <text evidence="10">The sequence shown here is derived from an EMBL/GenBank/DDBJ whole genome shotgun (WGS) entry which is preliminary data.</text>
</comment>
<evidence type="ECO:0000256" key="7">
    <source>
        <dbReference type="ARBA" id="ARBA00034301"/>
    </source>
</evidence>
<dbReference type="SMART" id="SM00849">
    <property type="entry name" value="Lactamase_B"/>
    <property type="match status" value="1"/>
</dbReference>
<dbReference type="SUPFAM" id="SSF56281">
    <property type="entry name" value="Metallo-hydrolase/oxidoreductase"/>
    <property type="match status" value="1"/>
</dbReference>
<comment type="function">
    <text evidence="7">Counteracts the endogenous Pycsar antiviral defense system. Phosphodiesterase that enables metal-dependent hydrolysis of host cyclic nucleotide Pycsar defense signals such as cCMP and cUMP.</text>
</comment>
<keyword evidence="4" id="KW-0378">Hydrolase</keyword>
<name>A0ABU5ZC86_9BACL</name>
<dbReference type="CDD" id="cd07729">
    <property type="entry name" value="AHL_lactonase_MBL-fold"/>
    <property type="match status" value="1"/>
</dbReference>
<dbReference type="PANTHER" id="PTHR42978">
    <property type="entry name" value="QUORUM-QUENCHING LACTONASE YTNP-RELATED-RELATED"/>
    <property type="match status" value="1"/>
</dbReference>
<evidence type="ECO:0000313" key="10">
    <source>
        <dbReference type="EMBL" id="MEB3100124.1"/>
    </source>
</evidence>
<dbReference type="RefSeq" id="WP_371752237.1">
    <property type="nucleotide sequence ID" value="NZ_JAYJLD010000001.1"/>
</dbReference>
<accession>A0ABU5ZC86</accession>
<sequence>MSDQTYEVYAIKYATREAKAHEHFHGSADPHENCPMPMDYFIWVAKSAQHAIVIDAGFNEEVARKRNRDFLRCPVEMLREIGVKAEEVPSVIITHMHYDHIGNLPKFPHSTFVLQEAEMAFWTGKYVSRKAFKHLVEVEDVLHLVKENFEGRIRFVSGNAEIVPGITVYQAGGHSAGLQFVKVRTESGNVILTSDVSHFYRNIEEDRPFSVVHDLASMYHAFDLVRSVSDPTSVLIPGHDPKVMERFPAASAELDGIVAKIS</sequence>
<evidence type="ECO:0000256" key="1">
    <source>
        <dbReference type="ARBA" id="ARBA00001947"/>
    </source>
</evidence>
<keyword evidence="11" id="KW-1185">Reference proteome</keyword>
<keyword evidence="3" id="KW-0479">Metal-binding</keyword>
<dbReference type="InterPro" id="IPR036866">
    <property type="entry name" value="RibonucZ/Hydroxyglut_hydro"/>
</dbReference>
<organism evidence="10 11">
    <name type="scientific">Ferviditalea candida</name>
    <dbReference type="NCBI Taxonomy" id="3108399"/>
    <lineage>
        <taxon>Bacteria</taxon>
        <taxon>Bacillati</taxon>
        <taxon>Bacillota</taxon>
        <taxon>Bacilli</taxon>
        <taxon>Bacillales</taxon>
        <taxon>Paenibacillaceae</taxon>
        <taxon>Ferviditalea</taxon>
    </lineage>
</organism>
<protein>
    <submittedName>
        <fullName evidence="10">N-acyl homoserine lactonase family protein</fullName>
    </submittedName>
</protein>
<dbReference type="Pfam" id="PF00753">
    <property type="entry name" value="Lactamase_B"/>
    <property type="match status" value="1"/>
</dbReference>
<dbReference type="PANTHER" id="PTHR42978:SF7">
    <property type="entry name" value="METALLO-HYDROLASE RV2300C-RELATED"/>
    <property type="match status" value="1"/>
</dbReference>